<feature type="region of interest" description="Disordered" evidence="2">
    <location>
        <begin position="397"/>
        <end position="432"/>
    </location>
</feature>
<feature type="compositionally biased region" description="Basic and acidic residues" evidence="2">
    <location>
        <begin position="630"/>
        <end position="652"/>
    </location>
</feature>
<evidence type="ECO:0000313" key="5">
    <source>
        <dbReference type="Proteomes" id="UP001219567"/>
    </source>
</evidence>
<gene>
    <name evidence="4" type="primary">TEL2</name>
    <name evidence="4" type="ORF">MYAM1_001125</name>
</gene>
<sequence length="870" mass="97022">MDDSQQDLQSELLRLIDRPSSVTKYEELLDVLLPPISQFTSLPLSFAEKYTSQECPPHLGPWWAAVQHTLLSNILITWGEALRQGGVYEIVLDGYFTPENATANQIWRYTLSTCSEQLSAATRAKDTAELHRISRSALYQILEKFSQGDVVSRLLHAVKHERNEASRDVEWTEGIAQLIALPTRAANVFELDAPDGLQSDTFYSRIAQDWETALSLGEPERLASLLSKLVNPLMSLAISAWMPTDALPDLIELWSNASRCARTSAKEEQMLTTALLAFTTDAKADCIWKQLGRDTMFLQGVSTHLNHHDPLVRRLGMLVAECVSSLTVGDGGKPLQFPASVWDGQGEGRNICRVLRAMRDTFTFEAVRDAWSDRECWMNALNLQPSALDRFFSQVQITKPRTRQPSPKESPPTRRLPARIPARSPQQKTRPLIEVVEAKPDNNEQNDEFHTYADPYEQVISSDEGNESSDDEPDHSASRAGGPDHERETIDEAFSKPRQPPVYIHELAPLAREREIDSQKLLLKHAEPLLRRKTGWGYEISEHAADLCMALCTMQDHYGLRKFEDRRLAAMTALCVASPDPVVDCIYEQLFTAHYSTAQRISMLHAVANAAQELAGMQAEDVDKAAERLADDAVSEAHETGSRRTAKADPARHAAHTRQSVVRSAFPSELNKKLPFAPQGSVRPKVSYTRAALSVFVFPLINRLFAYRRALKRQRIAYAGSETILNDNVLHALLHTLGVLCYYAQNAPYFYTHLIPDVLEMADEILVHYNEAMVVGGALSLALIVLRATLHTSHGVALACSHSALLNRLQEAAQKCFAYLETRQGLDAPTPEYIESPDSRARRAAAAVVVQLAELQQATQSALLGSMPRP</sequence>
<evidence type="ECO:0000259" key="3">
    <source>
        <dbReference type="Pfam" id="PF10193"/>
    </source>
</evidence>
<dbReference type="InterPro" id="IPR051970">
    <property type="entry name" value="TEL2_Regulation"/>
</dbReference>
<dbReference type="InterPro" id="IPR038528">
    <property type="entry name" value="TEL2_C_sf"/>
</dbReference>
<feature type="compositionally biased region" description="Polar residues" evidence="2">
    <location>
        <begin position="397"/>
        <end position="407"/>
    </location>
</feature>
<feature type="domain" description="Telomere length regulation protein conserved" evidence="3">
    <location>
        <begin position="501"/>
        <end position="611"/>
    </location>
</feature>
<evidence type="ECO:0000256" key="1">
    <source>
        <dbReference type="ARBA" id="ARBA00006133"/>
    </source>
</evidence>
<name>A0AAJ6CH48_9BASI</name>
<organism evidence="4 5">
    <name type="scientific">Malassezia yamatoensis</name>
    <dbReference type="NCBI Taxonomy" id="253288"/>
    <lineage>
        <taxon>Eukaryota</taxon>
        <taxon>Fungi</taxon>
        <taxon>Dikarya</taxon>
        <taxon>Basidiomycota</taxon>
        <taxon>Ustilaginomycotina</taxon>
        <taxon>Malasseziomycetes</taxon>
        <taxon>Malasseziales</taxon>
        <taxon>Malasseziaceae</taxon>
        <taxon>Malassezia</taxon>
    </lineage>
</organism>
<reference evidence="4 5" key="1">
    <citation type="submission" date="2023-03" db="EMBL/GenBank/DDBJ databases">
        <title>Mating type loci evolution in Malassezia.</title>
        <authorList>
            <person name="Coelho M.A."/>
        </authorList>
    </citation>
    <scope>NUCLEOTIDE SEQUENCE [LARGE SCALE GENOMIC DNA]</scope>
    <source>
        <strain evidence="4 5">CBS 9725</strain>
    </source>
</reference>
<dbReference type="AlphaFoldDB" id="A0AAJ6CH48"/>
<dbReference type="PANTHER" id="PTHR15830">
    <property type="entry name" value="TELOMERE LENGTH REGULATION PROTEIN TEL2 FAMILY MEMBER"/>
    <property type="match status" value="1"/>
</dbReference>
<evidence type="ECO:0000256" key="2">
    <source>
        <dbReference type="SAM" id="MobiDB-lite"/>
    </source>
</evidence>
<dbReference type="EMBL" id="CP119943">
    <property type="protein sequence ID" value="WFC98398.1"/>
    <property type="molecule type" value="Genomic_DNA"/>
</dbReference>
<evidence type="ECO:0000313" key="4">
    <source>
        <dbReference type="EMBL" id="WFC98398.1"/>
    </source>
</evidence>
<feature type="compositionally biased region" description="Basic and acidic residues" evidence="2">
    <location>
        <begin position="474"/>
        <end position="495"/>
    </location>
</feature>
<dbReference type="Pfam" id="PF10193">
    <property type="entry name" value="Telomere_reg-2"/>
    <property type="match status" value="1"/>
</dbReference>
<comment type="similarity">
    <text evidence="1">Belongs to the TEL2 family.</text>
</comment>
<feature type="region of interest" description="Disordered" evidence="2">
    <location>
        <begin position="630"/>
        <end position="654"/>
    </location>
</feature>
<feature type="region of interest" description="Disordered" evidence="2">
    <location>
        <begin position="461"/>
        <end position="498"/>
    </location>
</feature>
<dbReference type="InterPro" id="IPR019337">
    <property type="entry name" value="Telomere_length_regulation_dom"/>
</dbReference>
<dbReference type="GO" id="GO:0051083">
    <property type="term" value="P:'de novo' cotranslational protein folding"/>
    <property type="evidence" value="ECO:0007669"/>
    <property type="project" value="TreeGrafter"/>
</dbReference>
<proteinExistence type="inferred from homology"/>
<dbReference type="PANTHER" id="PTHR15830:SF10">
    <property type="entry name" value="TELOMERE LENGTH REGULATION PROTEIN TEL2 HOMOLOG"/>
    <property type="match status" value="1"/>
</dbReference>
<dbReference type="Proteomes" id="UP001219567">
    <property type="component" value="Chromosome 1"/>
</dbReference>
<keyword evidence="5" id="KW-1185">Reference proteome</keyword>
<protein>
    <submittedName>
        <fullName evidence="4">Telomere binding protein</fullName>
    </submittedName>
</protein>
<dbReference type="GO" id="GO:0051879">
    <property type="term" value="F:Hsp90 protein binding"/>
    <property type="evidence" value="ECO:0007669"/>
    <property type="project" value="TreeGrafter"/>
</dbReference>
<feature type="compositionally biased region" description="Acidic residues" evidence="2">
    <location>
        <begin position="464"/>
        <end position="473"/>
    </location>
</feature>
<dbReference type="GO" id="GO:0042162">
    <property type="term" value="F:telomeric DNA binding"/>
    <property type="evidence" value="ECO:0007669"/>
    <property type="project" value="TreeGrafter"/>
</dbReference>
<dbReference type="GO" id="GO:0005829">
    <property type="term" value="C:cytosol"/>
    <property type="evidence" value="ECO:0007669"/>
    <property type="project" value="TreeGrafter"/>
</dbReference>
<accession>A0AAJ6CH48</accession>
<dbReference type="Gene3D" id="1.25.40.720">
    <property type="entry name" value="Telomere length regulation protein 2, C-terminal domain"/>
    <property type="match status" value="1"/>
</dbReference>